<dbReference type="PROSITE" id="PS51192">
    <property type="entry name" value="HELICASE_ATP_BIND_1"/>
    <property type="match status" value="1"/>
</dbReference>
<dbReference type="PROSITE" id="PS00039">
    <property type="entry name" value="DEAD_ATP_HELICASE"/>
    <property type="match status" value="1"/>
</dbReference>
<dbReference type="SMART" id="SM00487">
    <property type="entry name" value="DEXDc"/>
    <property type="match status" value="1"/>
</dbReference>
<evidence type="ECO:0000256" key="9">
    <source>
        <dbReference type="SAM" id="MobiDB-lite"/>
    </source>
</evidence>
<comment type="similarity">
    <text evidence="2">Belongs to the PTPS family.</text>
</comment>
<dbReference type="UniPathway" id="UPA00849">
    <property type="reaction ID" value="UER00819"/>
</dbReference>
<dbReference type="Pfam" id="PF13373">
    <property type="entry name" value="Dsc3_C"/>
    <property type="match status" value="1"/>
</dbReference>
<feature type="compositionally biased region" description="Gly residues" evidence="9">
    <location>
        <begin position="1146"/>
        <end position="1157"/>
    </location>
</feature>
<dbReference type="InterPro" id="IPR007115">
    <property type="entry name" value="6-PTP_synth/QueD"/>
</dbReference>
<dbReference type="SMART" id="SM00213">
    <property type="entry name" value="UBQ"/>
    <property type="match status" value="1"/>
</dbReference>
<feature type="compositionally biased region" description="Low complexity" evidence="9">
    <location>
        <begin position="626"/>
        <end position="641"/>
    </location>
</feature>
<dbReference type="InterPro" id="IPR000626">
    <property type="entry name" value="Ubiquitin-like_dom"/>
</dbReference>
<feature type="domain" description="Helicase C-terminal" evidence="13">
    <location>
        <begin position="987"/>
        <end position="1132"/>
    </location>
</feature>
<dbReference type="PROSITE" id="PS50053">
    <property type="entry name" value="UBIQUITIN_2"/>
    <property type="match status" value="1"/>
</dbReference>
<keyword evidence="4" id="KW-0378">Hydrolase</keyword>
<dbReference type="SUPFAM" id="SSF54236">
    <property type="entry name" value="Ubiquitin-like"/>
    <property type="match status" value="1"/>
</dbReference>
<dbReference type="SUPFAM" id="SSF55620">
    <property type="entry name" value="Tetrahydrobiopterin biosynthesis enzymes-like"/>
    <property type="match status" value="1"/>
</dbReference>
<organism evidence="15">
    <name type="scientific">Albugo laibachii Nc14</name>
    <dbReference type="NCBI Taxonomy" id="890382"/>
    <lineage>
        <taxon>Eukaryota</taxon>
        <taxon>Sar</taxon>
        <taxon>Stramenopiles</taxon>
        <taxon>Oomycota</taxon>
        <taxon>Peronosporomycetes</taxon>
        <taxon>Albuginales</taxon>
        <taxon>Albuginaceae</taxon>
        <taxon>Albugo</taxon>
    </lineage>
</organism>
<evidence type="ECO:0000256" key="3">
    <source>
        <dbReference type="ARBA" id="ARBA00022741"/>
    </source>
</evidence>
<feature type="transmembrane region" description="Helical" evidence="10">
    <location>
        <begin position="234"/>
        <end position="253"/>
    </location>
</feature>
<dbReference type="EMBL" id="FR824083">
    <property type="protein sequence ID" value="CCA17628.1"/>
    <property type="molecule type" value="Genomic_DNA"/>
</dbReference>
<comment type="pathway">
    <text evidence="1">Cofactor biosynthesis; tetrahydrobiopterin biosynthesis; tetrahydrobiopterin from 7,8-dihydroneopterin triphosphate: step 1/3.</text>
</comment>
<dbReference type="CDD" id="cd17966">
    <property type="entry name" value="DEADc_DDX5_DDX17"/>
    <property type="match status" value="1"/>
</dbReference>
<evidence type="ECO:0000259" key="12">
    <source>
        <dbReference type="PROSITE" id="PS51192"/>
    </source>
</evidence>
<evidence type="ECO:0000256" key="4">
    <source>
        <dbReference type="ARBA" id="ARBA00022801"/>
    </source>
</evidence>
<feature type="region of interest" description="Disordered" evidence="9">
    <location>
        <begin position="607"/>
        <end position="685"/>
    </location>
</feature>
<keyword evidence="10" id="KW-1133">Transmembrane helix</keyword>
<dbReference type="FunFam" id="3.40.50.300:FF:000008">
    <property type="entry name" value="ATP-dependent RNA helicase RhlB"/>
    <property type="match status" value="1"/>
</dbReference>
<dbReference type="InterPro" id="IPR014014">
    <property type="entry name" value="RNA_helicase_DEAD_Q_motif"/>
</dbReference>
<feature type="short sequence motif" description="Q motif" evidence="8">
    <location>
        <begin position="753"/>
        <end position="781"/>
    </location>
</feature>
<evidence type="ECO:0000256" key="7">
    <source>
        <dbReference type="ARBA" id="ARBA00023007"/>
    </source>
</evidence>
<dbReference type="Gene3D" id="3.10.20.90">
    <property type="entry name" value="Phosphatidylinositol 3-kinase Catalytic Subunit, Chain A, domain 1"/>
    <property type="match status" value="1"/>
</dbReference>
<evidence type="ECO:0000256" key="8">
    <source>
        <dbReference type="PROSITE-ProRule" id="PRU00552"/>
    </source>
</evidence>
<dbReference type="SUPFAM" id="SSF52540">
    <property type="entry name" value="P-loop containing nucleoside triphosphate hydrolases"/>
    <property type="match status" value="1"/>
</dbReference>
<dbReference type="Gene3D" id="3.30.479.10">
    <property type="entry name" value="6-pyruvoyl tetrahydropterin synthase/QueD"/>
    <property type="match status" value="1"/>
</dbReference>
<dbReference type="CDD" id="cd18787">
    <property type="entry name" value="SF2_C_DEAD"/>
    <property type="match status" value="1"/>
</dbReference>
<dbReference type="InterPro" id="IPR000629">
    <property type="entry name" value="RNA-helicase_DEAD-box_CS"/>
</dbReference>
<evidence type="ECO:0000256" key="10">
    <source>
        <dbReference type="SAM" id="Phobius"/>
    </source>
</evidence>
<dbReference type="Pfam" id="PF01242">
    <property type="entry name" value="PTPS"/>
    <property type="match status" value="1"/>
</dbReference>
<feature type="domain" description="DEAD-box RNA helicase Q" evidence="14">
    <location>
        <begin position="753"/>
        <end position="781"/>
    </location>
</feature>
<evidence type="ECO:0000313" key="15">
    <source>
        <dbReference type="EMBL" id="CCA17628.1"/>
    </source>
</evidence>
<dbReference type="PANTHER" id="PTHR47958">
    <property type="entry name" value="ATP-DEPENDENT RNA HELICASE DBP3"/>
    <property type="match status" value="1"/>
</dbReference>
<evidence type="ECO:0000256" key="2">
    <source>
        <dbReference type="ARBA" id="ARBA00009164"/>
    </source>
</evidence>
<reference evidence="15" key="1">
    <citation type="journal article" date="2011" name="PLoS Biol.">
        <title>Gene gain and loss during evolution of obligate parasitism in the white rust pathogen of Arabidopsis thaliana.</title>
        <authorList>
            <person name="Kemen E."/>
            <person name="Gardiner A."/>
            <person name="Schultz-Larsen T."/>
            <person name="Kemen A.C."/>
            <person name="Balmuth A.L."/>
            <person name="Robert-Seilaniantz A."/>
            <person name="Bailey K."/>
            <person name="Holub E."/>
            <person name="Studholme D.J."/>
            <person name="Maclean D."/>
            <person name="Jones J.D."/>
        </authorList>
    </citation>
    <scope>NUCLEOTIDE SEQUENCE</scope>
</reference>
<dbReference type="CDD" id="cd17039">
    <property type="entry name" value="Ubl_ubiquitin_like"/>
    <property type="match status" value="1"/>
</dbReference>
<feature type="compositionally biased region" description="Gly residues" evidence="9">
    <location>
        <begin position="642"/>
        <end position="666"/>
    </location>
</feature>
<evidence type="ECO:0000256" key="5">
    <source>
        <dbReference type="ARBA" id="ARBA00022806"/>
    </source>
</evidence>
<keyword evidence="7" id="KW-0783">Tetrahydrobiopterin biosynthesis</keyword>
<sequence>MEGAVQVQKEPIVCDNDNHTLENDEIDERMECLGPKVLLKIKTLSEKPLEVEILHTAMVGELKQIIKVRVNADGRFLRLIHHGKILADDKSSIQSYKINSGDFIHCAVSSTPPKALVHQLHLGGNVQEERDDQNRRGFDRLRDRMSRDEVQALRLYFYPQISAFIRQAENVENENSEDRIYRLEEEWMNTQGPQSEFALNVMPSARIALEHQIDMTGLGGSILAADNEGTGTEFLWGFLMGLLLGVFMLLMLLDRSVPRKQKIGLLSGVGVNFVLSVVPKCKLIVHSVWTLLEYCVEYMLRALSDDANSVVEKAEIPDAVTPTEIDEHHHNHSSSDDLSRKKRKFSTMTKELSPEQKAIVKLHVSREATSEGFVKCNYCNKEITSKNVDRWASHLRGCGKTPEDVKGQIQPFRTVVNAHANIISAALSAANVPQNSLQHSTSTNHLGNLQNALTTGYNEVFKVHVAKDYMKFNAAHFIAYKGYREKLHGHNYRVAVTLTGVVGPDGYVLDFGEIKKISRVISKDLDESFLVPMNSDVLKITFDGTNVHILTEDNAKFSFPKSDCSLLPIVHSSAEELAIYFSNQLIDAFTLVALLQRGVKKIERKDSMYGGSSSSWQDRRGDQSSRRSYTSNDNSSSRYSESGGGYSGSGNRSGGSSGGYGGGGGYSSSRQGNSSGYGSNGYGDSRGGGGGMGSLGAELDSNIQWNMAKLPVFEKNFYYEHPEVARRTEKELERWKQEHDITTHGKNIPRCVYTFEEASFPAYVLEEVMRLGFQKPTPIQCQGWPMALSGRDMVGISATGSGKTLAFLLPAIVHINAQPHLEPGDGPIVLIIAPTRELAVQIQQEANKFGASSKIKNTCVYGGVPKYNQIMELRQGVEICICTPGRMIDLLSQGKTNLRRVTYLVLDEADRMLDMGFEPQLRKIVSQIRPDRQTLMWSATWPKEIVSLAHDFLTDYIQVTVGSLELTANKKIEQIVEVMDDHQKYNALVAHLRVIYDGGRIILFCETKRGADELSRNLRNSRYICKAIHGNKSQEERDYVLKDFKQGKTQILVATDVASRGLDIKDIRYVINFDMPKNVEDYIHRIGRTARAGSKGTAISFFTSDNGRLASPLIRVLEEANQQVPAALRSLIGSGGGGRGGRGRGGRGGGRGGFQRW</sequence>
<evidence type="ECO:0000259" key="11">
    <source>
        <dbReference type="PROSITE" id="PS50053"/>
    </source>
</evidence>
<dbReference type="Pfam" id="PF00240">
    <property type="entry name" value="ubiquitin"/>
    <property type="match status" value="1"/>
</dbReference>
<feature type="compositionally biased region" description="Low complexity" evidence="9">
    <location>
        <begin position="667"/>
        <end position="677"/>
    </location>
</feature>
<protein>
    <submittedName>
        <fullName evidence="15">Putative RNA helicase</fullName>
    </submittedName>
</protein>
<keyword evidence="3" id="KW-0547">Nucleotide-binding</keyword>
<accession>F0W917</accession>
<dbReference type="InterPro" id="IPR027417">
    <property type="entry name" value="P-loop_NTPase"/>
</dbReference>
<dbReference type="InterPro" id="IPR001650">
    <property type="entry name" value="Helicase_C-like"/>
</dbReference>
<feature type="compositionally biased region" description="Basic and acidic residues" evidence="9">
    <location>
        <begin position="325"/>
        <end position="339"/>
    </location>
</feature>
<keyword evidence="6" id="KW-0067">ATP-binding</keyword>
<evidence type="ECO:0000259" key="13">
    <source>
        <dbReference type="PROSITE" id="PS51194"/>
    </source>
</evidence>
<proteinExistence type="inferred from homology"/>
<dbReference type="PROSITE" id="PS51194">
    <property type="entry name" value="HELICASE_CTER"/>
    <property type="match status" value="1"/>
</dbReference>
<dbReference type="FunFam" id="3.40.50.300:FF:000079">
    <property type="entry name" value="probable ATP-dependent RNA helicase DDX17"/>
    <property type="match status" value="1"/>
</dbReference>
<dbReference type="PROSITE" id="PS51195">
    <property type="entry name" value="Q_MOTIF"/>
    <property type="match status" value="1"/>
</dbReference>
<dbReference type="GO" id="GO:0003724">
    <property type="term" value="F:RNA helicase activity"/>
    <property type="evidence" value="ECO:0007669"/>
    <property type="project" value="InterPro"/>
</dbReference>
<dbReference type="AlphaFoldDB" id="F0W917"/>
<feature type="region of interest" description="Disordered" evidence="9">
    <location>
        <begin position="1130"/>
        <end position="1157"/>
    </location>
</feature>
<dbReference type="Pfam" id="PF00271">
    <property type="entry name" value="Helicase_C"/>
    <property type="match status" value="1"/>
</dbReference>
<keyword evidence="10" id="KW-0472">Membrane</keyword>
<reference evidence="15" key="2">
    <citation type="submission" date="2011-02" db="EMBL/GenBank/DDBJ databases">
        <authorList>
            <person name="MacLean D."/>
        </authorList>
    </citation>
    <scope>NUCLEOTIDE SEQUENCE</scope>
</reference>
<dbReference type="InterPro" id="IPR038418">
    <property type="entry name" value="6-PTP_synth/QueD_sf"/>
</dbReference>
<dbReference type="InterPro" id="IPR014001">
    <property type="entry name" value="Helicase_ATP-bd"/>
</dbReference>
<dbReference type="GO" id="GO:0003676">
    <property type="term" value="F:nucleic acid binding"/>
    <property type="evidence" value="ECO:0007669"/>
    <property type="project" value="InterPro"/>
</dbReference>
<feature type="region of interest" description="Disordered" evidence="9">
    <location>
        <begin position="321"/>
        <end position="350"/>
    </location>
</feature>
<dbReference type="SMART" id="SM00490">
    <property type="entry name" value="HELICc"/>
    <property type="match status" value="1"/>
</dbReference>
<evidence type="ECO:0000256" key="6">
    <source>
        <dbReference type="ARBA" id="ARBA00022840"/>
    </source>
</evidence>
<dbReference type="InterPro" id="IPR011545">
    <property type="entry name" value="DEAD/DEAH_box_helicase_dom"/>
</dbReference>
<dbReference type="GO" id="GO:0005524">
    <property type="term" value="F:ATP binding"/>
    <property type="evidence" value="ECO:0007669"/>
    <property type="project" value="UniProtKB-KW"/>
</dbReference>
<keyword evidence="5 15" id="KW-0347">Helicase</keyword>
<name>F0W917_9STRA</name>
<evidence type="ECO:0000256" key="1">
    <source>
        <dbReference type="ARBA" id="ARBA00005126"/>
    </source>
</evidence>
<dbReference type="InterPro" id="IPR029071">
    <property type="entry name" value="Ubiquitin-like_domsf"/>
</dbReference>
<dbReference type="HOGENOM" id="CLU_283636_0_0_1"/>
<dbReference type="Gene3D" id="3.40.50.300">
    <property type="entry name" value="P-loop containing nucleotide triphosphate hydrolases"/>
    <property type="match status" value="2"/>
</dbReference>
<dbReference type="Pfam" id="PF00270">
    <property type="entry name" value="DEAD"/>
    <property type="match status" value="1"/>
</dbReference>
<evidence type="ECO:0000259" key="14">
    <source>
        <dbReference type="PROSITE" id="PS51195"/>
    </source>
</evidence>
<dbReference type="GO" id="GO:0006729">
    <property type="term" value="P:tetrahydrobiopterin biosynthetic process"/>
    <property type="evidence" value="ECO:0007669"/>
    <property type="project" value="UniProtKB-UniPathway"/>
</dbReference>
<dbReference type="GO" id="GO:0016787">
    <property type="term" value="F:hydrolase activity"/>
    <property type="evidence" value="ECO:0007669"/>
    <property type="project" value="UniProtKB-KW"/>
</dbReference>
<keyword evidence="10" id="KW-0812">Transmembrane</keyword>
<feature type="domain" description="Ubiquitin-like" evidence="11">
    <location>
        <begin position="37"/>
        <end position="113"/>
    </location>
</feature>
<feature type="domain" description="Helicase ATP-binding" evidence="12">
    <location>
        <begin position="784"/>
        <end position="959"/>
    </location>
</feature>
<gene>
    <name evidence="15" type="primary">AlNc14C38G3287</name>
    <name evidence="15" type="ORF">ALNC14_037710</name>
</gene>
<dbReference type="InterPro" id="IPR025390">
    <property type="entry name" value="Dsc3_C"/>
</dbReference>